<feature type="signal peptide" evidence="2">
    <location>
        <begin position="1"/>
        <end position="26"/>
    </location>
</feature>
<accession>A0A4V1J454</accession>
<name>A0A4V1J454_9FUNG</name>
<feature type="chain" id="PRO_5020708470" evidence="2">
    <location>
        <begin position="27"/>
        <end position="113"/>
    </location>
</feature>
<dbReference type="AlphaFoldDB" id="A0A4V1J454"/>
<proteinExistence type="predicted"/>
<evidence type="ECO:0000313" key="3">
    <source>
        <dbReference type="EMBL" id="RKP34369.1"/>
    </source>
</evidence>
<evidence type="ECO:0000256" key="1">
    <source>
        <dbReference type="SAM" id="MobiDB-lite"/>
    </source>
</evidence>
<organism evidence="3 4">
    <name type="scientific">Dimargaris cristalligena</name>
    <dbReference type="NCBI Taxonomy" id="215637"/>
    <lineage>
        <taxon>Eukaryota</taxon>
        <taxon>Fungi</taxon>
        <taxon>Fungi incertae sedis</taxon>
        <taxon>Zoopagomycota</taxon>
        <taxon>Kickxellomycotina</taxon>
        <taxon>Dimargaritomycetes</taxon>
        <taxon>Dimargaritales</taxon>
        <taxon>Dimargaritaceae</taxon>
        <taxon>Dimargaris</taxon>
    </lineage>
</organism>
<sequence length="113" mass="12365">MRFTIRNYLVLLAIIVTLLPFSKTAAAPTGDDLVHLVLQLDLSSSPVAVSPRRGRRGQLASHRHLTLRGLKSRASSEEDRCATSNDAKQSIIPSSQVGPCEFGPRIKSRQGWS</sequence>
<evidence type="ECO:0000256" key="2">
    <source>
        <dbReference type="SAM" id="SignalP"/>
    </source>
</evidence>
<feature type="region of interest" description="Disordered" evidence="1">
    <location>
        <begin position="71"/>
        <end position="113"/>
    </location>
</feature>
<keyword evidence="2" id="KW-0732">Signal</keyword>
<protein>
    <submittedName>
        <fullName evidence="3">Uncharacterized protein</fullName>
    </submittedName>
</protein>
<reference evidence="4" key="1">
    <citation type="journal article" date="2018" name="Nat. Microbiol.">
        <title>Leveraging single-cell genomics to expand the fungal tree of life.</title>
        <authorList>
            <person name="Ahrendt S.R."/>
            <person name="Quandt C.A."/>
            <person name="Ciobanu D."/>
            <person name="Clum A."/>
            <person name="Salamov A."/>
            <person name="Andreopoulos B."/>
            <person name="Cheng J.F."/>
            <person name="Woyke T."/>
            <person name="Pelin A."/>
            <person name="Henrissat B."/>
            <person name="Reynolds N.K."/>
            <person name="Benny G.L."/>
            <person name="Smith M.E."/>
            <person name="James T.Y."/>
            <person name="Grigoriev I.V."/>
        </authorList>
    </citation>
    <scope>NUCLEOTIDE SEQUENCE [LARGE SCALE GENOMIC DNA]</scope>
    <source>
        <strain evidence="4">RSA 468</strain>
    </source>
</reference>
<evidence type="ECO:0000313" key="4">
    <source>
        <dbReference type="Proteomes" id="UP000268162"/>
    </source>
</evidence>
<feature type="compositionally biased region" description="Polar residues" evidence="1">
    <location>
        <begin position="82"/>
        <end position="97"/>
    </location>
</feature>
<gene>
    <name evidence="3" type="ORF">BJ085DRAFT_31859</name>
</gene>
<dbReference type="Proteomes" id="UP000268162">
    <property type="component" value="Unassembled WGS sequence"/>
</dbReference>
<keyword evidence="4" id="KW-1185">Reference proteome</keyword>
<dbReference type="EMBL" id="ML003231">
    <property type="protein sequence ID" value="RKP34369.1"/>
    <property type="molecule type" value="Genomic_DNA"/>
</dbReference>